<gene>
    <name evidence="1" type="ORF">O6H91_16G050000</name>
</gene>
<evidence type="ECO:0000313" key="2">
    <source>
        <dbReference type="Proteomes" id="UP001162992"/>
    </source>
</evidence>
<comment type="caution">
    <text evidence="1">The sequence shown here is derived from an EMBL/GenBank/DDBJ whole genome shotgun (WGS) entry which is preliminary data.</text>
</comment>
<name>A0ACC2BC59_DIPCM</name>
<organism evidence="1 2">
    <name type="scientific">Diphasiastrum complanatum</name>
    <name type="common">Issler's clubmoss</name>
    <name type="synonym">Lycopodium complanatum</name>
    <dbReference type="NCBI Taxonomy" id="34168"/>
    <lineage>
        <taxon>Eukaryota</taxon>
        <taxon>Viridiplantae</taxon>
        <taxon>Streptophyta</taxon>
        <taxon>Embryophyta</taxon>
        <taxon>Tracheophyta</taxon>
        <taxon>Lycopodiopsida</taxon>
        <taxon>Lycopodiales</taxon>
        <taxon>Lycopodiaceae</taxon>
        <taxon>Lycopodioideae</taxon>
        <taxon>Diphasiastrum</taxon>
    </lineage>
</organism>
<protein>
    <submittedName>
        <fullName evidence="1">Uncharacterized protein</fullName>
    </submittedName>
</protein>
<dbReference type="Proteomes" id="UP001162992">
    <property type="component" value="Chromosome 16"/>
</dbReference>
<sequence>MAVRSIARRLASAHSLPSSSIDPVSSLLRRAAYSSGKRVLSEEESAAEAIYIKKLEQEKLEKLARKGIHPDDKAGTDAKSGETFTPTRDPEPAGDNTKNIAFAAAVVAAFAAGFWLWSSSGKKEEKDKE</sequence>
<evidence type="ECO:0000313" key="1">
    <source>
        <dbReference type="EMBL" id="KAJ7527358.1"/>
    </source>
</evidence>
<proteinExistence type="predicted"/>
<keyword evidence="2" id="KW-1185">Reference proteome</keyword>
<dbReference type="EMBL" id="CM055107">
    <property type="protein sequence ID" value="KAJ7527358.1"/>
    <property type="molecule type" value="Genomic_DNA"/>
</dbReference>
<reference evidence="2" key="1">
    <citation type="journal article" date="2024" name="Proc. Natl. Acad. Sci. U.S.A.">
        <title>Extraordinary preservation of gene collinearity over three hundred million years revealed in homosporous lycophytes.</title>
        <authorList>
            <person name="Li C."/>
            <person name="Wickell D."/>
            <person name="Kuo L.Y."/>
            <person name="Chen X."/>
            <person name="Nie B."/>
            <person name="Liao X."/>
            <person name="Peng D."/>
            <person name="Ji J."/>
            <person name="Jenkins J."/>
            <person name="Williams M."/>
            <person name="Shu S."/>
            <person name="Plott C."/>
            <person name="Barry K."/>
            <person name="Rajasekar S."/>
            <person name="Grimwood J."/>
            <person name="Han X."/>
            <person name="Sun S."/>
            <person name="Hou Z."/>
            <person name="He W."/>
            <person name="Dai G."/>
            <person name="Sun C."/>
            <person name="Schmutz J."/>
            <person name="Leebens-Mack J.H."/>
            <person name="Li F.W."/>
            <person name="Wang L."/>
        </authorList>
    </citation>
    <scope>NUCLEOTIDE SEQUENCE [LARGE SCALE GENOMIC DNA]</scope>
    <source>
        <strain evidence="2">cv. PW_Plant_1</strain>
    </source>
</reference>
<accession>A0ACC2BC59</accession>